<organism evidence="2 3">
    <name type="scientific">Solanum verrucosum</name>
    <dbReference type="NCBI Taxonomy" id="315347"/>
    <lineage>
        <taxon>Eukaryota</taxon>
        <taxon>Viridiplantae</taxon>
        <taxon>Streptophyta</taxon>
        <taxon>Embryophyta</taxon>
        <taxon>Tracheophyta</taxon>
        <taxon>Spermatophyta</taxon>
        <taxon>Magnoliopsida</taxon>
        <taxon>eudicotyledons</taxon>
        <taxon>Gunneridae</taxon>
        <taxon>Pentapetalae</taxon>
        <taxon>asterids</taxon>
        <taxon>lamiids</taxon>
        <taxon>Solanales</taxon>
        <taxon>Solanaceae</taxon>
        <taxon>Solanoideae</taxon>
        <taxon>Solaneae</taxon>
        <taxon>Solanum</taxon>
    </lineage>
</organism>
<dbReference type="PROSITE" id="PS50878">
    <property type="entry name" value="RT_POL"/>
    <property type="match status" value="1"/>
</dbReference>
<dbReference type="EMBL" id="CP133616">
    <property type="protein sequence ID" value="WMV30139.1"/>
    <property type="molecule type" value="Genomic_DNA"/>
</dbReference>
<dbReference type="AlphaFoldDB" id="A0AAF0R218"/>
<name>A0AAF0R218_SOLVR</name>
<protein>
    <recommendedName>
        <fullName evidence="1">Reverse transcriptase domain-containing protein</fullName>
    </recommendedName>
</protein>
<dbReference type="InterPro" id="IPR000477">
    <property type="entry name" value="RT_dom"/>
</dbReference>
<keyword evidence="3" id="KW-1185">Reference proteome</keyword>
<sequence>MLFADDIVLIDETRDRVNARLEVRRQTLESKGLKLSRTKTKYLECKFSVMVDEVDVATWMKWRLAFGVLCDKMVSPKLGKFYRVVVRPSLLYGVELASSGKVYVLSTIPRPHLMGFRWVADTPQKRKKGILGTKGGDKESTIRSNLQYAALSALRRLPLDPGNPSFLHRAVQGAFSSSKSAINDCGLGAHYGFELCRKRKPSINWRRVEGRLGCTFKAKEKNRKWNCTSNV</sequence>
<proteinExistence type="predicted"/>
<evidence type="ECO:0000313" key="3">
    <source>
        <dbReference type="Proteomes" id="UP001234989"/>
    </source>
</evidence>
<evidence type="ECO:0000259" key="1">
    <source>
        <dbReference type="PROSITE" id="PS50878"/>
    </source>
</evidence>
<feature type="domain" description="Reverse transcriptase" evidence="1">
    <location>
        <begin position="1"/>
        <end position="64"/>
    </location>
</feature>
<accession>A0AAF0R218</accession>
<reference evidence="2" key="1">
    <citation type="submission" date="2023-08" db="EMBL/GenBank/DDBJ databases">
        <title>A de novo genome assembly of Solanum verrucosum Schlechtendal, a Mexican diploid species geographically isolated from the other diploid A-genome species in potato relatives.</title>
        <authorList>
            <person name="Hosaka K."/>
        </authorList>
    </citation>
    <scope>NUCLEOTIDE SEQUENCE</scope>
    <source>
        <tissue evidence="2">Young leaves</tissue>
    </source>
</reference>
<dbReference type="Proteomes" id="UP001234989">
    <property type="component" value="Chromosome 5"/>
</dbReference>
<evidence type="ECO:0000313" key="2">
    <source>
        <dbReference type="EMBL" id="WMV30139.1"/>
    </source>
</evidence>
<dbReference type="PANTHER" id="PTHR48151:SF3">
    <property type="entry name" value="SH3 DOMAIN-CONTAINING PROTEIN"/>
    <property type="match status" value="1"/>
</dbReference>
<dbReference type="PANTHER" id="PTHR48151">
    <property type="entry name" value="SH3 DOMAIN-CONTAINING PROTEIN"/>
    <property type="match status" value="1"/>
</dbReference>
<gene>
    <name evidence="2" type="ORF">MTR67_023524</name>
</gene>
<dbReference type="InterPro" id="IPR053296">
    <property type="entry name" value="TSET_member_tstB"/>
</dbReference>